<feature type="transmembrane region" description="Helical" evidence="4">
    <location>
        <begin position="50"/>
        <end position="67"/>
    </location>
</feature>
<dbReference type="Gene3D" id="1.20.144.10">
    <property type="entry name" value="Phosphatidic acid phosphatase type 2/haloperoxidase"/>
    <property type="match status" value="1"/>
</dbReference>
<dbReference type="InterPro" id="IPR036938">
    <property type="entry name" value="PAP2/HPO_sf"/>
</dbReference>
<feature type="domain" description="Phosphatidic acid phosphatase type 2/haloperoxidase" evidence="5">
    <location>
        <begin position="53"/>
        <end position="191"/>
    </location>
</feature>
<keyword evidence="4" id="KW-1133">Transmembrane helix</keyword>
<dbReference type="Proteomes" id="UP001501727">
    <property type="component" value="Unassembled WGS sequence"/>
</dbReference>
<proteinExistence type="predicted"/>
<protein>
    <recommendedName>
        <fullName evidence="1">undecaprenyl-diphosphate phosphatase</fullName>
        <ecNumber evidence="1">3.6.1.27</ecNumber>
    </recommendedName>
    <alternativeName>
        <fullName evidence="2">Undecaprenyl pyrophosphate phosphatase</fullName>
    </alternativeName>
</protein>
<keyword evidence="4" id="KW-0812">Transmembrane</keyword>
<comment type="caution">
    <text evidence="6">The sequence shown here is derived from an EMBL/GenBank/DDBJ whole genome shotgun (WGS) entry which is preliminary data.</text>
</comment>
<feature type="transmembrane region" description="Helical" evidence="4">
    <location>
        <begin position="293"/>
        <end position="313"/>
    </location>
</feature>
<feature type="transmembrane region" description="Helical" evidence="4">
    <location>
        <begin position="174"/>
        <end position="195"/>
    </location>
</feature>
<evidence type="ECO:0000313" key="6">
    <source>
        <dbReference type="EMBL" id="GAA3918107.1"/>
    </source>
</evidence>
<evidence type="ECO:0000313" key="7">
    <source>
        <dbReference type="Proteomes" id="UP001501727"/>
    </source>
</evidence>
<dbReference type="PANTHER" id="PTHR14969:SF13">
    <property type="entry name" value="AT30094P"/>
    <property type="match status" value="1"/>
</dbReference>
<feature type="transmembrane region" description="Helical" evidence="4">
    <location>
        <begin position="232"/>
        <end position="249"/>
    </location>
</feature>
<evidence type="ECO:0000256" key="3">
    <source>
        <dbReference type="ARBA" id="ARBA00047594"/>
    </source>
</evidence>
<feature type="transmembrane region" description="Helical" evidence="4">
    <location>
        <begin position="261"/>
        <end position="281"/>
    </location>
</feature>
<name>A0ABP7MCN8_9GAMM</name>
<evidence type="ECO:0000256" key="4">
    <source>
        <dbReference type="SAM" id="Phobius"/>
    </source>
</evidence>
<dbReference type="EMBL" id="BAAAZU010000004">
    <property type="protein sequence ID" value="GAA3918107.1"/>
    <property type="molecule type" value="Genomic_DNA"/>
</dbReference>
<dbReference type="Pfam" id="PF01569">
    <property type="entry name" value="PAP2"/>
    <property type="match status" value="1"/>
</dbReference>
<dbReference type="EC" id="3.6.1.27" evidence="1"/>
<feature type="transmembrane region" description="Helical" evidence="4">
    <location>
        <begin position="207"/>
        <end position="226"/>
    </location>
</feature>
<sequence length="333" mass="35902">MFEVDPNLWLQSFASPALHWLMLAITTLGYEWFYIALIVVLGFGLRLRPTLGVMLALLLAGVATHAAKTGFELPRPTDVDARVLHEGEGHVPLVAHGGADRFLALPSPQAREAIRAQADPDFGFISGHVAAATAMCLGLLLCFRIRRRAAWIALCAWPLLMGLSRMYLGRHFLGDVLGGLGAGLVAALLAAWLLPADVPEAVARRRFRLLWIGTAVLFSAALFTPLIDRPTLGQLAGLVLVLAALRWRGFPDDRATLARRVARVACLCAMYLAVKVAMQWLGSAYGWQDDDPLWLPTIAIATAVMFLGGIGIARQLRLFGRSAGVPAVPSSAA</sequence>
<dbReference type="SMART" id="SM00014">
    <property type="entry name" value="acidPPc"/>
    <property type="match status" value="1"/>
</dbReference>
<evidence type="ECO:0000256" key="1">
    <source>
        <dbReference type="ARBA" id="ARBA00012374"/>
    </source>
</evidence>
<organism evidence="6 7">
    <name type="scientific">Luteimonas lutimaris</name>
    <dbReference type="NCBI Taxonomy" id="698645"/>
    <lineage>
        <taxon>Bacteria</taxon>
        <taxon>Pseudomonadati</taxon>
        <taxon>Pseudomonadota</taxon>
        <taxon>Gammaproteobacteria</taxon>
        <taxon>Lysobacterales</taxon>
        <taxon>Lysobacteraceae</taxon>
        <taxon>Luteimonas</taxon>
    </lineage>
</organism>
<feature type="transmembrane region" description="Helical" evidence="4">
    <location>
        <begin position="150"/>
        <end position="168"/>
    </location>
</feature>
<gene>
    <name evidence="6" type="ORF">GCM10022229_09660</name>
</gene>
<evidence type="ECO:0000256" key="2">
    <source>
        <dbReference type="ARBA" id="ARBA00032707"/>
    </source>
</evidence>
<keyword evidence="4" id="KW-0472">Membrane</keyword>
<keyword evidence="7" id="KW-1185">Reference proteome</keyword>
<comment type="catalytic activity">
    <reaction evidence="3">
        <text>di-trans,octa-cis-undecaprenyl diphosphate + H2O = di-trans,octa-cis-undecaprenyl phosphate + phosphate + H(+)</text>
        <dbReference type="Rhea" id="RHEA:28094"/>
        <dbReference type="ChEBI" id="CHEBI:15377"/>
        <dbReference type="ChEBI" id="CHEBI:15378"/>
        <dbReference type="ChEBI" id="CHEBI:43474"/>
        <dbReference type="ChEBI" id="CHEBI:58405"/>
        <dbReference type="ChEBI" id="CHEBI:60392"/>
        <dbReference type="EC" id="3.6.1.27"/>
    </reaction>
</comment>
<dbReference type="PANTHER" id="PTHR14969">
    <property type="entry name" value="SPHINGOSINE-1-PHOSPHATE PHOSPHOHYDROLASE"/>
    <property type="match status" value="1"/>
</dbReference>
<evidence type="ECO:0000259" key="5">
    <source>
        <dbReference type="SMART" id="SM00014"/>
    </source>
</evidence>
<feature type="transmembrane region" description="Helical" evidence="4">
    <location>
        <begin position="20"/>
        <end position="43"/>
    </location>
</feature>
<dbReference type="InterPro" id="IPR000326">
    <property type="entry name" value="PAP2/HPO"/>
</dbReference>
<dbReference type="RefSeq" id="WP_344758833.1">
    <property type="nucleotide sequence ID" value="NZ_BAAAZU010000004.1"/>
</dbReference>
<feature type="transmembrane region" description="Helical" evidence="4">
    <location>
        <begin position="122"/>
        <end position="143"/>
    </location>
</feature>
<dbReference type="SUPFAM" id="SSF48317">
    <property type="entry name" value="Acid phosphatase/Vanadium-dependent haloperoxidase"/>
    <property type="match status" value="1"/>
</dbReference>
<reference evidence="7" key="1">
    <citation type="journal article" date="2019" name="Int. J. Syst. Evol. Microbiol.">
        <title>The Global Catalogue of Microorganisms (GCM) 10K type strain sequencing project: providing services to taxonomists for standard genome sequencing and annotation.</title>
        <authorList>
            <consortium name="The Broad Institute Genomics Platform"/>
            <consortium name="The Broad Institute Genome Sequencing Center for Infectious Disease"/>
            <person name="Wu L."/>
            <person name="Ma J."/>
        </authorList>
    </citation>
    <scope>NUCLEOTIDE SEQUENCE [LARGE SCALE GENOMIC DNA]</scope>
    <source>
        <strain evidence="7">JCM 16916</strain>
    </source>
</reference>
<accession>A0ABP7MCN8</accession>